<evidence type="ECO:0000313" key="2">
    <source>
        <dbReference type="Proteomes" id="UP000319716"/>
    </source>
</evidence>
<reference evidence="1 2" key="1">
    <citation type="submission" date="2017-11" db="EMBL/GenBank/DDBJ databases">
        <title>Draft Genome Sequence of Sporolactobacillus inulinus NBRC 111894 Isolated from Koso, a Japanese Sugar-Vegetable Fermented Beverage.</title>
        <authorList>
            <person name="Chiou T.Y."/>
            <person name="Oshima K."/>
            <person name="Suda W."/>
            <person name="Hattori M."/>
            <person name="Takahashi T."/>
        </authorList>
    </citation>
    <scope>NUCLEOTIDE SEQUENCE [LARGE SCALE GENOMIC DNA]</scope>
    <source>
        <strain evidence="1 2">NBRC111894</strain>
    </source>
</reference>
<sequence>MHDFRLRLCVCLNYTGFSGAMAKVFDADSQKLSDHRFGAAHCVESGCSH</sequence>
<dbReference type="EMBL" id="BEXB01000012">
    <property type="protein sequence ID" value="GAY76257.1"/>
    <property type="molecule type" value="Genomic_DNA"/>
</dbReference>
<dbReference type="Proteomes" id="UP000319716">
    <property type="component" value="Unassembled WGS sequence"/>
</dbReference>
<evidence type="ECO:0000313" key="1">
    <source>
        <dbReference type="EMBL" id="GAY76257.1"/>
    </source>
</evidence>
<comment type="caution">
    <text evidence="1">The sequence shown here is derived from an EMBL/GenBank/DDBJ whole genome shotgun (WGS) entry which is preliminary data.</text>
</comment>
<gene>
    <name evidence="1" type="ORF">NBRC111894_1811</name>
</gene>
<organism evidence="1 2">
    <name type="scientific">Sporolactobacillus inulinus</name>
    <dbReference type="NCBI Taxonomy" id="2078"/>
    <lineage>
        <taxon>Bacteria</taxon>
        <taxon>Bacillati</taxon>
        <taxon>Bacillota</taxon>
        <taxon>Bacilli</taxon>
        <taxon>Bacillales</taxon>
        <taxon>Sporolactobacillaceae</taxon>
        <taxon>Sporolactobacillus</taxon>
    </lineage>
</organism>
<protein>
    <submittedName>
        <fullName evidence="1">Uncharacterized protein</fullName>
    </submittedName>
</protein>
<proteinExistence type="predicted"/>
<name>A0A4Y1ZB17_9BACL</name>
<dbReference type="AlphaFoldDB" id="A0A4Y1ZB17"/>
<accession>A0A4Y1ZB17</accession>